<accession>A0A821S8U2</accession>
<proteinExistence type="predicted"/>
<dbReference type="EMBL" id="CAJOBZ010000017">
    <property type="protein sequence ID" value="CAF4854116.1"/>
    <property type="molecule type" value="Genomic_DNA"/>
</dbReference>
<comment type="caution">
    <text evidence="1">The sequence shown here is derived from an EMBL/GenBank/DDBJ whole genome shotgun (WGS) entry which is preliminary data.</text>
</comment>
<keyword evidence="2" id="KW-1185">Reference proteome</keyword>
<dbReference type="OrthoDB" id="7474816at2759"/>
<evidence type="ECO:0000313" key="2">
    <source>
        <dbReference type="Proteomes" id="UP000663880"/>
    </source>
</evidence>
<reference evidence="1" key="1">
    <citation type="submission" date="2021-02" db="EMBL/GenBank/DDBJ databases">
        <authorList>
            <person name="Steward A R."/>
        </authorList>
    </citation>
    <scope>NUCLEOTIDE SEQUENCE</scope>
</reference>
<gene>
    <name evidence="1" type="ORF">PMACD_LOCUS7322</name>
</gene>
<protein>
    <submittedName>
        <fullName evidence="1">Uncharacterized protein</fullName>
    </submittedName>
</protein>
<name>A0A821S8U2_9NEOP</name>
<dbReference type="Proteomes" id="UP000663880">
    <property type="component" value="Unassembled WGS sequence"/>
</dbReference>
<organism evidence="1 2">
    <name type="scientific">Pieris macdunnoughi</name>
    <dbReference type="NCBI Taxonomy" id="345717"/>
    <lineage>
        <taxon>Eukaryota</taxon>
        <taxon>Metazoa</taxon>
        <taxon>Ecdysozoa</taxon>
        <taxon>Arthropoda</taxon>
        <taxon>Hexapoda</taxon>
        <taxon>Insecta</taxon>
        <taxon>Pterygota</taxon>
        <taxon>Neoptera</taxon>
        <taxon>Endopterygota</taxon>
        <taxon>Lepidoptera</taxon>
        <taxon>Glossata</taxon>
        <taxon>Ditrysia</taxon>
        <taxon>Papilionoidea</taxon>
        <taxon>Pieridae</taxon>
        <taxon>Pierinae</taxon>
        <taxon>Pieris</taxon>
    </lineage>
</organism>
<sequence length="132" mass="14219">MSCVYGRVYSPAACLSHHQQNQTATSGRVPAMSAAHYTRARAGGPGVLNDTERWIDARAPPHAPLGRGYIINLTSVAKLRDLAGHPKLRRLPAAAQPHSASQHPPPFPRVSTVSARAAFHHLACFCRSADRP</sequence>
<dbReference type="AlphaFoldDB" id="A0A821S8U2"/>
<evidence type="ECO:0000313" key="1">
    <source>
        <dbReference type="EMBL" id="CAF4854116.1"/>
    </source>
</evidence>